<feature type="binding site" evidence="4">
    <location>
        <position position="133"/>
    </location>
    <ligand>
        <name>S-adenosyl-L-methionine</name>
        <dbReference type="ChEBI" id="CHEBI:59789"/>
    </ligand>
</feature>
<dbReference type="EMBL" id="LR023703">
    <property type="protein sequence ID" value="SVE93322.1"/>
    <property type="molecule type" value="mRNA"/>
</dbReference>
<keyword evidence="1 4" id="KW-0489">Methyltransferase</keyword>
<keyword evidence="2 4" id="KW-0808">Transferase</keyword>
<protein>
    <recommendedName>
        <fullName evidence="4">S-adenosylmethionine sensor upstream of mTORC1</fullName>
    </recommendedName>
    <alternativeName>
        <fullName evidence="4">Probable methyltransferase BMT2 homolog</fullName>
        <ecNumber evidence="4">2.1.1.-</ecNumber>
    </alternativeName>
</protein>
<evidence type="ECO:0000256" key="2">
    <source>
        <dbReference type="ARBA" id="ARBA00022679"/>
    </source>
</evidence>
<dbReference type="InterPro" id="IPR021867">
    <property type="entry name" value="Bmt2/SAMTOR"/>
</dbReference>
<dbReference type="PANTHER" id="PTHR21008:SF0">
    <property type="entry name" value="S-ADENOSYLMETHIONINE SENSOR UPSTREAM OF MTORC1"/>
    <property type="match status" value="1"/>
</dbReference>
<proteinExistence type="evidence at transcript level"/>
<dbReference type="GO" id="GO:1904262">
    <property type="term" value="P:negative regulation of TORC1 signaling"/>
    <property type="evidence" value="ECO:0007669"/>
    <property type="project" value="TreeGrafter"/>
</dbReference>
<organism evidence="5">
    <name type="scientific">Moina brachiata</name>
    <dbReference type="NCBI Taxonomy" id="675436"/>
    <lineage>
        <taxon>Eukaryota</taxon>
        <taxon>Metazoa</taxon>
        <taxon>Ecdysozoa</taxon>
        <taxon>Arthropoda</taxon>
        <taxon>Crustacea</taxon>
        <taxon>Branchiopoda</taxon>
        <taxon>Diplostraca</taxon>
        <taxon>Cladocera</taxon>
        <taxon>Anomopoda</taxon>
        <taxon>Moinidae</taxon>
        <taxon>Moina</taxon>
    </lineage>
</organism>
<dbReference type="GO" id="GO:0032259">
    <property type="term" value="P:methylation"/>
    <property type="evidence" value="ECO:0007669"/>
    <property type="project" value="UniProtKB-KW"/>
</dbReference>
<dbReference type="InterPro" id="IPR029063">
    <property type="entry name" value="SAM-dependent_MTases_sf"/>
</dbReference>
<dbReference type="SUPFAM" id="SSF53335">
    <property type="entry name" value="S-adenosyl-L-methionine-dependent methyltransferases"/>
    <property type="match status" value="1"/>
</dbReference>
<evidence type="ECO:0000256" key="4">
    <source>
        <dbReference type="HAMAP-Rule" id="MF_03044"/>
    </source>
</evidence>
<dbReference type="AlphaFoldDB" id="A0A4Y7NJI3"/>
<evidence type="ECO:0000256" key="3">
    <source>
        <dbReference type="ARBA" id="ARBA00022691"/>
    </source>
</evidence>
<accession>A0A4Y7NJI3</accession>
<dbReference type="EC" id="2.1.1.-" evidence="4"/>
<name>A0A4Y7NJI3_9CRUS</name>
<evidence type="ECO:0000313" key="5">
    <source>
        <dbReference type="EMBL" id="SVE93322.1"/>
    </source>
</evidence>
<reference evidence="5" key="1">
    <citation type="submission" date="2018-08" db="EMBL/GenBank/DDBJ databases">
        <authorList>
            <person name="Cornetti L."/>
        </authorList>
    </citation>
    <scope>NUCLEOTIDE SEQUENCE</scope>
    <source>
        <strain evidence="5">DE-FRO-2-1</strain>
    </source>
</reference>
<comment type="function">
    <text evidence="4">S-adenosyl-L-methionine-binding protein that acts as an inhibitor of mTORC1 signaling. Acts as a sensor of S-adenosyl-L-methionine to signal methionine sufficiency to mTORC1. Probably also acts as a S-adenosyl-L-methionine-dependent methyltransferase.</text>
</comment>
<dbReference type="GO" id="GO:0008168">
    <property type="term" value="F:methyltransferase activity"/>
    <property type="evidence" value="ECO:0007669"/>
    <property type="project" value="UniProtKB-UniRule"/>
</dbReference>
<sequence>MSAESRSLADVIKGTHRELRKAYKLERDDESVWMRHCQNEHVLKSYAHSMHVLATKHWEKLSSSNPHTSRITWSYQTILDYFQGGGLEKARKKWGKEAQGSPFDDQSKMKLLDVGSCYNPFACYEDLDVMAVDLCPAVDSVYQCDFLTVPIQQDMVIDEGKVISLKRNHFQCVIFSFLLEYLPSPAQRWACCCKAQKVLTDEGLLLIITPDSKAAHSNAKVMKSWREAIETIGFKRIKYEKLQHAHCMAFRKNDNVEPEDIEAQDVSAKMYIPQDHQNFSDSDDDDDCYIRYTEEELLEGFSELPKFCSDL</sequence>
<comment type="similarity">
    <text evidence="4">Belongs to the BMT2 family.</text>
</comment>
<keyword evidence="3 4" id="KW-0949">S-adenosyl-L-methionine</keyword>
<evidence type="ECO:0000256" key="1">
    <source>
        <dbReference type="ARBA" id="ARBA00022603"/>
    </source>
</evidence>
<dbReference type="Pfam" id="PF11968">
    <property type="entry name" value="Bmt2"/>
    <property type="match status" value="1"/>
</dbReference>
<gene>
    <name evidence="5" type="primary">EOG090X0FUY</name>
</gene>
<dbReference type="PANTHER" id="PTHR21008">
    <property type="entry name" value="S-ADENOSYLMETHIONINE SENSOR UPSTREAM OF MTORC1-RELATED"/>
    <property type="match status" value="1"/>
</dbReference>
<dbReference type="Gene3D" id="3.40.50.150">
    <property type="entry name" value="Vaccinia Virus protein VP39"/>
    <property type="match status" value="1"/>
</dbReference>
<dbReference type="HAMAP" id="MF_03044">
    <property type="entry name" value="BMT2"/>
    <property type="match status" value="1"/>
</dbReference>
<feature type="binding site" evidence="4">
    <location>
        <position position="115"/>
    </location>
    <ligand>
        <name>S-adenosyl-L-methionine</name>
        <dbReference type="ChEBI" id="CHEBI:59789"/>
    </ligand>
</feature>